<dbReference type="InterPro" id="IPR008984">
    <property type="entry name" value="SMAD_FHA_dom_sf"/>
</dbReference>
<dbReference type="Pfam" id="PF00498">
    <property type="entry name" value="FHA"/>
    <property type="match status" value="1"/>
</dbReference>
<dbReference type="PROSITE" id="PS00675">
    <property type="entry name" value="SIGMA54_INTERACT_1"/>
    <property type="match status" value="1"/>
</dbReference>
<dbReference type="PROSITE" id="PS00676">
    <property type="entry name" value="SIGMA54_INTERACT_2"/>
    <property type="match status" value="1"/>
</dbReference>
<dbReference type="InterPro" id="IPR009057">
    <property type="entry name" value="Homeodomain-like_sf"/>
</dbReference>
<organism evidence="8 9">
    <name type="scientific">Microvenator marinus</name>
    <dbReference type="NCBI Taxonomy" id="2600177"/>
    <lineage>
        <taxon>Bacteria</taxon>
        <taxon>Deltaproteobacteria</taxon>
        <taxon>Bradymonadales</taxon>
        <taxon>Microvenatoraceae</taxon>
        <taxon>Microvenator</taxon>
    </lineage>
</organism>
<dbReference type="EMBL" id="CP042467">
    <property type="protein sequence ID" value="QED27651.1"/>
    <property type="molecule type" value="Genomic_DNA"/>
</dbReference>
<keyword evidence="9" id="KW-1185">Reference proteome</keyword>
<dbReference type="SUPFAM" id="SSF49879">
    <property type="entry name" value="SMAD/FHA domain"/>
    <property type="match status" value="1"/>
</dbReference>
<dbReference type="PROSITE" id="PS50045">
    <property type="entry name" value="SIGMA54_INTERACT_4"/>
    <property type="match status" value="1"/>
</dbReference>
<keyword evidence="4" id="KW-0238">DNA-binding</keyword>
<feature type="domain" description="Sigma-54 factor interaction" evidence="7">
    <location>
        <begin position="132"/>
        <end position="361"/>
    </location>
</feature>
<dbReference type="Gene3D" id="1.10.8.60">
    <property type="match status" value="1"/>
</dbReference>
<accession>A0A5B8XQR2</accession>
<dbReference type="Gene3D" id="2.60.200.20">
    <property type="match status" value="1"/>
</dbReference>
<proteinExistence type="predicted"/>
<sequence length="460" mass="50976">MSDITRTILLDDGDEKLELRKYSIRVNSGANAGLTQVGAGRRLEIGSSPENGLCLDDPLVSRFHAEIEVGPRGYLLRDRESKNGTWVHGLQVGSVFLEDGTVFKLGDTECEFKLENEAVEVRFSGKNKFGKMLGKSLAMREIFALLERVAPTDATVLIEGESGTGKELVAEGIHASSPRAKGPFIVVDCSAIARDIIESELFGHVKGAFTGASGSRKGAFEAANGGTLFLDELGELPIDLQPKLLRALEKREVKPVGGNETLKTNVRIVAATNRNLLQEVKDGNFREDLYYRFAVIKVELPPLRERPDDIPMLVEAFLEQAAQLTGRTGVDIAYKTMEKLKRHRWPGNVRELKNFVERAVLLTQGDQIETKFLNSQEIPTEETSVDMGSDSMAKTALDENLPFKDAKSRMIEEFEVAYWRGLLERTDGNISKAARIAGVHRKSVEYILKKLDLTREDLLG</sequence>
<reference evidence="8 9" key="1">
    <citation type="submission" date="2019-08" db="EMBL/GenBank/DDBJ databases">
        <authorList>
            <person name="Liang Q."/>
        </authorList>
    </citation>
    <scope>NUCLEOTIDE SEQUENCE [LARGE SCALE GENOMIC DNA]</scope>
    <source>
        <strain evidence="8 9">V1718</strain>
    </source>
</reference>
<dbReference type="RefSeq" id="WP_146959377.1">
    <property type="nucleotide sequence ID" value="NZ_CP042467.1"/>
</dbReference>
<dbReference type="Gene3D" id="1.10.10.60">
    <property type="entry name" value="Homeodomain-like"/>
    <property type="match status" value="1"/>
</dbReference>
<evidence type="ECO:0000313" key="9">
    <source>
        <dbReference type="Proteomes" id="UP000321595"/>
    </source>
</evidence>
<dbReference type="Pfam" id="PF00158">
    <property type="entry name" value="Sigma54_activat"/>
    <property type="match status" value="1"/>
</dbReference>
<name>A0A5B8XQR2_9DELT</name>
<dbReference type="FunFam" id="3.40.50.300:FF:000006">
    <property type="entry name" value="DNA-binding transcriptional regulator NtrC"/>
    <property type="match status" value="1"/>
</dbReference>
<dbReference type="CDD" id="cd00060">
    <property type="entry name" value="FHA"/>
    <property type="match status" value="1"/>
</dbReference>
<keyword evidence="5" id="KW-0804">Transcription</keyword>
<gene>
    <name evidence="8" type="ORF">FRD01_10475</name>
</gene>
<dbReference type="Proteomes" id="UP000321595">
    <property type="component" value="Chromosome"/>
</dbReference>
<dbReference type="GO" id="GO:0005524">
    <property type="term" value="F:ATP binding"/>
    <property type="evidence" value="ECO:0007669"/>
    <property type="project" value="UniProtKB-KW"/>
</dbReference>
<dbReference type="CDD" id="cd00009">
    <property type="entry name" value="AAA"/>
    <property type="match status" value="1"/>
</dbReference>
<evidence type="ECO:0000259" key="6">
    <source>
        <dbReference type="PROSITE" id="PS50006"/>
    </source>
</evidence>
<dbReference type="InterPro" id="IPR025662">
    <property type="entry name" value="Sigma_54_int_dom_ATP-bd_1"/>
</dbReference>
<dbReference type="GO" id="GO:0006355">
    <property type="term" value="P:regulation of DNA-templated transcription"/>
    <property type="evidence" value="ECO:0007669"/>
    <property type="project" value="InterPro"/>
</dbReference>
<dbReference type="PANTHER" id="PTHR32071">
    <property type="entry name" value="TRANSCRIPTIONAL REGULATORY PROTEIN"/>
    <property type="match status" value="1"/>
</dbReference>
<dbReference type="SUPFAM" id="SSF52540">
    <property type="entry name" value="P-loop containing nucleoside triphosphate hydrolases"/>
    <property type="match status" value="1"/>
</dbReference>
<dbReference type="KEGG" id="bbae:FRD01_10475"/>
<evidence type="ECO:0000256" key="4">
    <source>
        <dbReference type="ARBA" id="ARBA00023125"/>
    </source>
</evidence>
<dbReference type="SMART" id="SM00382">
    <property type="entry name" value="AAA"/>
    <property type="match status" value="1"/>
</dbReference>
<dbReference type="OrthoDB" id="5485507at2"/>
<dbReference type="Pfam" id="PF25601">
    <property type="entry name" value="AAA_lid_14"/>
    <property type="match status" value="1"/>
</dbReference>
<protein>
    <submittedName>
        <fullName evidence="8">FHA domain-containing protein</fullName>
    </submittedName>
</protein>
<dbReference type="PROSITE" id="PS50006">
    <property type="entry name" value="FHA_DOMAIN"/>
    <property type="match status" value="1"/>
</dbReference>
<dbReference type="InterPro" id="IPR058031">
    <property type="entry name" value="AAA_lid_NorR"/>
</dbReference>
<keyword evidence="3" id="KW-0805">Transcription regulation</keyword>
<feature type="domain" description="FHA" evidence="6">
    <location>
        <begin position="37"/>
        <end position="92"/>
    </location>
</feature>
<dbReference type="AlphaFoldDB" id="A0A5B8XQR2"/>
<evidence type="ECO:0000256" key="1">
    <source>
        <dbReference type="ARBA" id="ARBA00022741"/>
    </source>
</evidence>
<evidence type="ECO:0000259" key="7">
    <source>
        <dbReference type="PROSITE" id="PS50045"/>
    </source>
</evidence>
<dbReference type="InterPro" id="IPR003593">
    <property type="entry name" value="AAA+_ATPase"/>
</dbReference>
<evidence type="ECO:0000256" key="2">
    <source>
        <dbReference type="ARBA" id="ARBA00022840"/>
    </source>
</evidence>
<dbReference type="InterPro" id="IPR025943">
    <property type="entry name" value="Sigma_54_int_dom_ATP-bd_2"/>
</dbReference>
<dbReference type="GO" id="GO:0043565">
    <property type="term" value="F:sequence-specific DNA binding"/>
    <property type="evidence" value="ECO:0007669"/>
    <property type="project" value="InterPro"/>
</dbReference>
<keyword evidence="1" id="KW-0547">Nucleotide-binding</keyword>
<dbReference type="SMART" id="SM00240">
    <property type="entry name" value="FHA"/>
    <property type="match status" value="1"/>
</dbReference>
<evidence type="ECO:0000256" key="5">
    <source>
        <dbReference type="ARBA" id="ARBA00023163"/>
    </source>
</evidence>
<evidence type="ECO:0000313" key="8">
    <source>
        <dbReference type="EMBL" id="QED27651.1"/>
    </source>
</evidence>
<dbReference type="SUPFAM" id="SSF46689">
    <property type="entry name" value="Homeodomain-like"/>
    <property type="match status" value="1"/>
</dbReference>
<dbReference type="InterPro" id="IPR000253">
    <property type="entry name" value="FHA_dom"/>
</dbReference>
<evidence type="ECO:0000256" key="3">
    <source>
        <dbReference type="ARBA" id="ARBA00023015"/>
    </source>
</evidence>
<dbReference type="InterPro" id="IPR002078">
    <property type="entry name" value="Sigma_54_int"/>
</dbReference>
<dbReference type="InterPro" id="IPR025944">
    <property type="entry name" value="Sigma_54_int_dom_CS"/>
</dbReference>
<dbReference type="InterPro" id="IPR027417">
    <property type="entry name" value="P-loop_NTPase"/>
</dbReference>
<dbReference type="PROSITE" id="PS00688">
    <property type="entry name" value="SIGMA54_INTERACT_3"/>
    <property type="match status" value="1"/>
</dbReference>
<keyword evidence="2" id="KW-0067">ATP-binding</keyword>
<dbReference type="Gene3D" id="3.40.50.300">
    <property type="entry name" value="P-loop containing nucleotide triphosphate hydrolases"/>
    <property type="match status" value="1"/>
</dbReference>